<dbReference type="KEGG" id="pswu:SY83_08810"/>
<organism evidence="1 2">
    <name type="scientific">Paenibacillus swuensis</name>
    <dbReference type="NCBI Taxonomy" id="1178515"/>
    <lineage>
        <taxon>Bacteria</taxon>
        <taxon>Bacillati</taxon>
        <taxon>Bacillota</taxon>
        <taxon>Bacilli</taxon>
        <taxon>Bacillales</taxon>
        <taxon>Paenibacillaceae</taxon>
        <taxon>Paenibacillus</taxon>
    </lineage>
</organism>
<dbReference type="InterPro" id="IPR002808">
    <property type="entry name" value="AdoCbi_amidolase"/>
</dbReference>
<dbReference type="PATRIC" id="fig|1178515.4.peg.1759"/>
<dbReference type="PANTHER" id="PTHR35336">
    <property type="entry name" value="ADENOSYLCOBINAMIDE AMIDOHYDROLASE"/>
    <property type="match status" value="1"/>
</dbReference>
<evidence type="ECO:0008006" key="3">
    <source>
        <dbReference type="Google" id="ProtNLM"/>
    </source>
</evidence>
<accession>A0A172TP42</accession>
<dbReference type="AlphaFoldDB" id="A0A172TP42"/>
<reference evidence="1 2" key="1">
    <citation type="submission" date="2015-01" db="EMBL/GenBank/DDBJ databases">
        <title>Paenibacillus swuensis/DY6/whole genome sequencing.</title>
        <authorList>
            <person name="Kim M.K."/>
            <person name="Srinivasan S."/>
            <person name="Lee J.-J."/>
        </authorList>
    </citation>
    <scope>NUCLEOTIDE SEQUENCE [LARGE SCALE GENOMIC DNA]</scope>
    <source>
        <strain evidence="1 2">DY6</strain>
    </source>
</reference>
<dbReference type="PANTHER" id="PTHR35336:SF5">
    <property type="entry name" value="ADENOSYLCOBINAMIDE AMIDOHYDROLASE"/>
    <property type="match status" value="1"/>
</dbReference>
<gene>
    <name evidence="1" type="ORF">SY83_08810</name>
</gene>
<dbReference type="Proteomes" id="UP000076927">
    <property type="component" value="Chromosome"/>
</dbReference>
<dbReference type="EMBL" id="CP011388">
    <property type="protein sequence ID" value="ANE48808.1"/>
    <property type="molecule type" value="Genomic_DNA"/>
</dbReference>
<dbReference type="Pfam" id="PF01955">
    <property type="entry name" value="CbiZ"/>
    <property type="match status" value="1"/>
</dbReference>
<dbReference type="InterPro" id="IPR052209">
    <property type="entry name" value="CbiZ"/>
</dbReference>
<protein>
    <recommendedName>
        <fullName evidence="3">Adenosylcobinamide amidohydrolase</fullName>
    </recommendedName>
</protein>
<sequence>MTQPFRGSKEYKSLLFPHWQCRLAEEGDHMLFKAPFTMDVVSSAPFGGGRRTADHLINWKVPLSYDCSDPEAMMRRQLVFWGYPSERCVGLQTAAHLTHASFAEEEGDGYKLLVCSTAGTSNGARAGVARTTFPAYRAGTINTFILLEGRLSDAAMINAVITATEAKTAALQELNILDRENGLQATGTTTDAIAVAVTQTGPSELTHQYAGVATTWGNAVGRLVYATVHEAVRTQKED</sequence>
<evidence type="ECO:0000313" key="1">
    <source>
        <dbReference type="EMBL" id="ANE48808.1"/>
    </source>
</evidence>
<name>A0A172TP42_9BACL</name>
<proteinExistence type="predicted"/>
<dbReference type="RefSeq" id="WP_068611000.1">
    <property type="nucleotide sequence ID" value="NZ_CP011388.1"/>
</dbReference>
<keyword evidence="2" id="KW-1185">Reference proteome</keyword>
<evidence type="ECO:0000313" key="2">
    <source>
        <dbReference type="Proteomes" id="UP000076927"/>
    </source>
</evidence>
<dbReference type="STRING" id="1178515.SY83_08810"/>